<proteinExistence type="predicted"/>
<evidence type="ECO:0000313" key="2">
    <source>
        <dbReference type="EMBL" id="KAG9455927.1"/>
    </source>
</evidence>
<keyword evidence="3" id="KW-1185">Reference proteome</keyword>
<comment type="caution">
    <text evidence="2">The sequence shown here is derived from an EMBL/GenBank/DDBJ whole genome shotgun (WGS) entry which is preliminary data.</text>
</comment>
<feature type="region of interest" description="Disordered" evidence="1">
    <location>
        <begin position="58"/>
        <end position="96"/>
    </location>
</feature>
<reference evidence="2 3" key="1">
    <citation type="submission" date="2021-07" db="EMBL/GenBank/DDBJ databases">
        <title>The Aristolochia fimbriata genome: insights into angiosperm evolution, floral development and chemical biosynthesis.</title>
        <authorList>
            <person name="Jiao Y."/>
        </authorList>
    </citation>
    <scope>NUCLEOTIDE SEQUENCE [LARGE SCALE GENOMIC DNA]</scope>
    <source>
        <strain evidence="2">IBCAS-2021</strain>
        <tissue evidence="2">Leaf</tissue>
    </source>
</reference>
<protein>
    <submittedName>
        <fullName evidence="2">Uncharacterized protein</fullName>
    </submittedName>
</protein>
<feature type="compositionally biased region" description="Pro residues" evidence="1">
    <location>
        <begin position="85"/>
        <end position="96"/>
    </location>
</feature>
<gene>
    <name evidence="2" type="ORF">H6P81_000435</name>
</gene>
<accession>A0AAV7F818</accession>
<dbReference type="AlphaFoldDB" id="A0AAV7F818"/>
<organism evidence="2 3">
    <name type="scientific">Aristolochia fimbriata</name>
    <name type="common">White veined hardy Dutchman's pipe vine</name>
    <dbReference type="NCBI Taxonomy" id="158543"/>
    <lineage>
        <taxon>Eukaryota</taxon>
        <taxon>Viridiplantae</taxon>
        <taxon>Streptophyta</taxon>
        <taxon>Embryophyta</taxon>
        <taxon>Tracheophyta</taxon>
        <taxon>Spermatophyta</taxon>
        <taxon>Magnoliopsida</taxon>
        <taxon>Magnoliidae</taxon>
        <taxon>Piperales</taxon>
        <taxon>Aristolochiaceae</taxon>
        <taxon>Aristolochia</taxon>
    </lineage>
</organism>
<evidence type="ECO:0000313" key="3">
    <source>
        <dbReference type="Proteomes" id="UP000825729"/>
    </source>
</evidence>
<dbReference type="EMBL" id="JAINDJ010000002">
    <property type="protein sequence ID" value="KAG9455927.1"/>
    <property type="molecule type" value="Genomic_DNA"/>
</dbReference>
<evidence type="ECO:0000256" key="1">
    <source>
        <dbReference type="SAM" id="MobiDB-lite"/>
    </source>
</evidence>
<sequence>MKRGLMIKLPLFSFLFFFFFFLLAGLLTTLPATAHARVLIMPRSSIILEEELEEKIRSYSRYTHPPPPRRSPTTPVKDLMNPFQEAPPAPPTLSSF</sequence>
<name>A0AAV7F818_ARIFI</name>
<dbReference type="Proteomes" id="UP000825729">
    <property type="component" value="Unassembled WGS sequence"/>
</dbReference>